<keyword evidence="3" id="KW-0325">Glycoprotein</keyword>
<sequence length="368" mass="41074">MRRKGNEFTFLLVLTSLLIIITFSNAMNVIDTTDVITDGQTLISSDGSFELGFFNPGNSKNRYVGIWYKKITAFTVVWVANRDNPLTNTSGTVLKVIQPGILALLNGSNAVVWSSNTSLRIAQNPVAQLLDSGNLVVKEANDENPDKYLWQSFDYPTDTLLPGMKLGRNFVTGHETHMTAWKSSEDPGTGDYTYHVDPTGYPQAVLRRGSVELYRTGPWNGVGYSGLPGLKNNSIYTFELVFDTNEAFYHYALRNKAVLSRFLLNQSGVTQRWSWVDRTQGWVLYLIAPVDDCDSYRQCGAYGSCNVGNSPKCGCLRKFIPRVTEEWEAADWSNGCVRKTALDCKTTVSSYTQTSNCQIQIIHGLMQV</sequence>
<evidence type="ECO:0000256" key="1">
    <source>
        <dbReference type="ARBA" id="ARBA00022729"/>
    </source>
</evidence>
<proteinExistence type="predicted"/>
<protein>
    <submittedName>
        <fullName evidence="6">G-type lectin S-receptor-like serine/threonine-protein kinase</fullName>
    </submittedName>
</protein>
<reference evidence="6" key="1">
    <citation type="submission" date="2020-06" db="EMBL/GenBank/DDBJ databases">
        <authorList>
            <person name="Li T."/>
            <person name="Hu X."/>
            <person name="Zhang T."/>
            <person name="Song X."/>
            <person name="Zhang H."/>
            <person name="Dai N."/>
            <person name="Sheng W."/>
            <person name="Hou X."/>
            <person name="Wei L."/>
        </authorList>
    </citation>
    <scope>NUCLEOTIDE SEQUENCE</scope>
    <source>
        <strain evidence="6">K16</strain>
        <tissue evidence="6">Leaf</tissue>
    </source>
</reference>
<dbReference type="PANTHER" id="PTHR32444:SF205">
    <property type="match status" value="1"/>
</dbReference>
<feature type="chain" id="PRO_5042156050" evidence="4">
    <location>
        <begin position="27"/>
        <end position="368"/>
    </location>
</feature>
<accession>A0AAE1WRW3</accession>
<dbReference type="PROSITE" id="PS50927">
    <property type="entry name" value="BULB_LECTIN"/>
    <property type="match status" value="1"/>
</dbReference>
<evidence type="ECO:0000256" key="3">
    <source>
        <dbReference type="ARBA" id="ARBA00023180"/>
    </source>
</evidence>
<evidence type="ECO:0000259" key="5">
    <source>
        <dbReference type="PROSITE" id="PS50927"/>
    </source>
</evidence>
<evidence type="ECO:0000313" key="7">
    <source>
        <dbReference type="Proteomes" id="UP001289374"/>
    </source>
</evidence>
<dbReference type="SUPFAM" id="SSF51110">
    <property type="entry name" value="alpha-D-mannose-specific plant lectins"/>
    <property type="match status" value="1"/>
</dbReference>
<dbReference type="PANTHER" id="PTHR32444">
    <property type="entry name" value="BULB-TYPE LECTIN DOMAIN-CONTAINING PROTEIN"/>
    <property type="match status" value="1"/>
</dbReference>
<keyword evidence="7" id="KW-1185">Reference proteome</keyword>
<keyword evidence="6" id="KW-0808">Transferase</keyword>
<dbReference type="CDD" id="cd00028">
    <property type="entry name" value="B_lectin"/>
    <property type="match status" value="1"/>
</dbReference>
<feature type="signal peptide" evidence="4">
    <location>
        <begin position="1"/>
        <end position="26"/>
    </location>
</feature>
<evidence type="ECO:0000256" key="4">
    <source>
        <dbReference type="SAM" id="SignalP"/>
    </source>
</evidence>
<dbReference type="GO" id="GO:0016301">
    <property type="term" value="F:kinase activity"/>
    <property type="evidence" value="ECO:0007669"/>
    <property type="project" value="UniProtKB-KW"/>
</dbReference>
<keyword evidence="6" id="KW-0418">Kinase</keyword>
<evidence type="ECO:0000256" key="2">
    <source>
        <dbReference type="ARBA" id="ARBA00023157"/>
    </source>
</evidence>
<name>A0AAE1WRW3_9LAMI</name>
<dbReference type="Pfam" id="PF00954">
    <property type="entry name" value="S_locus_glycop"/>
    <property type="match status" value="1"/>
</dbReference>
<organism evidence="6 7">
    <name type="scientific">Sesamum angolense</name>
    <dbReference type="NCBI Taxonomy" id="2727404"/>
    <lineage>
        <taxon>Eukaryota</taxon>
        <taxon>Viridiplantae</taxon>
        <taxon>Streptophyta</taxon>
        <taxon>Embryophyta</taxon>
        <taxon>Tracheophyta</taxon>
        <taxon>Spermatophyta</taxon>
        <taxon>Magnoliopsida</taxon>
        <taxon>eudicotyledons</taxon>
        <taxon>Gunneridae</taxon>
        <taxon>Pentapetalae</taxon>
        <taxon>asterids</taxon>
        <taxon>lamiids</taxon>
        <taxon>Lamiales</taxon>
        <taxon>Pedaliaceae</taxon>
        <taxon>Sesamum</taxon>
    </lineage>
</organism>
<gene>
    <name evidence="6" type="ORF">Sango_1319400</name>
</gene>
<dbReference type="InterPro" id="IPR000858">
    <property type="entry name" value="S_locus_glycoprot_dom"/>
</dbReference>
<dbReference type="InterPro" id="IPR036426">
    <property type="entry name" value="Bulb-type_lectin_dom_sf"/>
</dbReference>
<evidence type="ECO:0000313" key="6">
    <source>
        <dbReference type="EMBL" id="KAK4398439.1"/>
    </source>
</evidence>
<dbReference type="SMART" id="SM00108">
    <property type="entry name" value="B_lectin"/>
    <property type="match status" value="1"/>
</dbReference>
<dbReference type="Pfam" id="PF01453">
    <property type="entry name" value="B_lectin"/>
    <property type="match status" value="1"/>
</dbReference>
<dbReference type="AlphaFoldDB" id="A0AAE1WRW3"/>
<feature type="domain" description="Bulb-type lectin" evidence="5">
    <location>
        <begin position="27"/>
        <end position="150"/>
    </location>
</feature>
<keyword evidence="2" id="KW-1015">Disulfide bond</keyword>
<dbReference type="Proteomes" id="UP001289374">
    <property type="component" value="Unassembled WGS sequence"/>
</dbReference>
<dbReference type="EMBL" id="JACGWL010000007">
    <property type="protein sequence ID" value="KAK4398439.1"/>
    <property type="molecule type" value="Genomic_DNA"/>
</dbReference>
<dbReference type="InterPro" id="IPR001480">
    <property type="entry name" value="Bulb-type_lectin_dom"/>
</dbReference>
<dbReference type="FunFam" id="2.90.10.10:FF:000004">
    <property type="entry name" value="G-type lectin S-receptor-like serine/threonine-protein kinase"/>
    <property type="match status" value="1"/>
</dbReference>
<dbReference type="GO" id="GO:0048544">
    <property type="term" value="P:recognition of pollen"/>
    <property type="evidence" value="ECO:0007669"/>
    <property type="project" value="InterPro"/>
</dbReference>
<reference evidence="6" key="2">
    <citation type="journal article" date="2024" name="Plant">
        <title>Genomic evolution and insights into agronomic trait innovations of Sesamum species.</title>
        <authorList>
            <person name="Miao H."/>
            <person name="Wang L."/>
            <person name="Qu L."/>
            <person name="Liu H."/>
            <person name="Sun Y."/>
            <person name="Le M."/>
            <person name="Wang Q."/>
            <person name="Wei S."/>
            <person name="Zheng Y."/>
            <person name="Lin W."/>
            <person name="Duan Y."/>
            <person name="Cao H."/>
            <person name="Xiong S."/>
            <person name="Wang X."/>
            <person name="Wei L."/>
            <person name="Li C."/>
            <person name="Ma Q."/>
            <person name="Ju M."/>
            <person name="Zhao R."/>
            <person name="Li G."/>
            <person name="Mu C."/>
            <person name="Tian Q."/>
            <person name="Mei H."/>
            <person name="Zhang T."/>
            <person name="Gao T."/>
            <person name="Zhang H."/>
        </authorList>
    </citation>
    <scope>NUCLEOTIDE SEQUENCE</scope>
    <source>
        <strain evidence="6">K16</strain>
    </source>
</reference>
<keyword evidence="1 4" id="KW-0732">Signal</keyword>
<dbReference type="Gene3D" id="2.90.10.10">
    <property type="entry name" value="Bulb-type lectin domain"/>
    <property type="match status" value="1"/>
</dbReference>
<comment type="caution">
    <text evidence="6">The sequence shown here is derived from an EMBL/GenBank/DDBJ whole genome shotgun (WGS) entry which is preliminary data.</text>
</comment>